<sequence length="166" mass="18827">MSKLAEKFTYGYYILTALKKADNLKTREDDYIAAGTVNWVSQVSFSPEIVSVAIGQKSDLNETIDYSEHFTLHLLSEDHTEYVRTFGMKSSIEDGKINGVPFKKENDQAIVEDTLGYLTCKVVKSMNMGDHTVYFGEVIKEEVQKDKKSLCTMQLPSEYTKDKAEI</sequence>
<dbReference type="Pfam" id="PF01613">
    <property type="entry name" value="Flavin_Reduct"/>
    <property type="match status" value="1"/>
</dbReference>
<dbReference type="PANTHER" id="PTHR30466:SF1">
    <property type="entry name" value="FMN REDUCTASE (NADH) RUTF"/>
    <property type="match status" value="1"/>
</dbReference>
<accession>A0A1G7US97</accession>
<evidence type="ECO:0000313" key="3">
    <source>
        <dbReference type="EMBL" id="SDG50393.1"/>
    </source>
</evidence>
<dbReference type="PANTHER" id="PTHR30466">
    <property type="entry name" value="FLAVIN REDUCTASE"/>
    <property type="match status" value="1"/>
</dbReference>
<dbReference type="InterPro" id="IPR012349">
    <property type="entry name" value="Split_barrel_FMN-bd"/>
</dbReference>
<dbReference type="InterPro" id="IPR050268">
    <property type="entry name" value="NADH-dep_flavin_reductase"/>
</dbReference>
<evidence type="ECO:0000259" key="2">
    <source>
        <dbReference type="SMART" id="SM00903"/>
    </source>
</evidence>
<gene>
    <name evidence="3" type="ORF">SAMN04488027_102255</name>
</gene>
<dbReference type="Gene3D" id="2.30.110.10">
    <property type="entry name" value="Electron Transport, Fmn-binding Protein, Chain A"/>
    <property type="match status" value="1"/>
</dbReference>
<dbReference type="OrthoDB" id="9794638at2"/>
<evidence type="ECO:0000313" key="4">
    <source>
        <dbReference type="Proteomes" id="UP000199296"/>
    </source>
</evidence>
<evidence type="ECO:0000256" key="1">
    <source>
        <dbReference type="ARBA" id="ARBA00023002"/>
    </source>
</evidence>
<dbReference type="InterPro" id="IPR002563">
    <property type="entry name" value="Flavin_Rdtase-like_dom"/>
</dbReference>
<proteinExistence type="predicted"/>
<dbReference type="SUPFAM" id="SSF50475">
    <property type="entry name" value="FMN-binding split barrel"/>
    <property type="match status" value="1"/>
</dbReference>
<dbReference type="GO" id="GO:0042602">
    <property type="term" value="F:riboflavin reductase (NADPH) activity"/>
    <property type="evidence" value="ECO:0007669"/>
    <property type="project" value="TreeGrafter"/>
</dbReference>
<protein>
    <submittedName>
        <fullName evidence="3">NADH-FMN oxidoreductase RutF, flavin reductase (DIM6/NTAB) family</fullName>
    </submittedName>
</protein>
<dbReference type="EMBL" id="FNCW01000002">
    <property type="protein sequence ID" value="SDG50393.1"/>
    <property type="molecule type" value="Genomic_DNA"/>
</dbReference>
<reference evidence="3 4" key="1">
    <citation type="submission" date="2016-10" db="EMBL/GenBank/DDBJ databases">
        <authorList>
            <person name="de Groot N.N."/>
        </authorList>
    </citation>
    <scope>NUCLEOTIDE SEQUENCE [LARGE SCALE GENOMIC DNA]</scope>
    <source>
        <strain evidence="3 4">DSM 19803</strain>
    </source>
</reference>
<keyword evidence="1" id="KW-0560">Oxidoreductase</keyword>
<dbReference type="AlphaFoldDB" id="A0A1G7US97"/>
<dbReference type="GO" id="GO:0010181">
    <property type="term" value="F:FMN binding"/>
    <property type="evidence" value="ECO:0007669"/>
    <property type="project" value="InterPro"/>
</dbReference>
<feature type="domain" description="Flavin reductase like" evidence="2">
    <location>
        <begin position="5"/>
        <end position="152"/>
    </location>
</feature>
<dbReference type="SMART" id="SM00903">
    <property type="entry name" value="Flavin_Reduct"/>
    <property type="match status" value="1"/>
</dbReference>
<keyword evidence="4" id="KW-1185">Reference proteome</keyword>
<dbReference type="Proteomes" id="UP000199296">
    <property type="component" value="Unassembled WGS sequence"/>
</dbReference>
<organism evidence="3 4">
    <name type="scientific">Psychroflexus sediminis</name>
    <dbReference type="NCBI Taxonomy" id="470826"/>
    <lineage>
        <taxon>Bacteria</taxon>
        <taxon>Pseudomonadati</taxon>
        <taxon>Bacteroidota</taxon>
        <taxon>Flavobacteriia</taxon>
        <taxon>Flavobacteriales</taxon>
        <taxon>Flavobacteriaceae</taxon>
        <taxon>Psychroflexus</taxon>
    </lineage>
</organism>
<name>A0A1G7US97_9FLAO</name>
<dbReference type="RefSeq" id="WP_093365364.1">
    <property type="nucleotide sequence ID" value="NZ_FNCW01000002.1"/>
</dbReference>